<dbReference type="GeneID" id="92903987"/>
<evidence type="ECO:0000313" key="3">
    <source>
        <dbReference type="Proteomes" id="UP000234239"/>
    </source>
</evidence>
<comment type="caution">
    <text evidence="2">The sequence shown here is derived from an EMBL/GenBank/DDBJ whole genome shotgun (WGS) entry which is preliminary data.</text>
</comment>
<protein>
    <recommendedName>
        <fullName evidence="4">Competence protein ComGF</fullName>
    </recommendedName>
</protein>
<keyword evidence="1" id="KW-0472">Membrane</keyword>
<dbReference type="AlphaFoldDB" id="A0A2I1MT56"/>
<proteinExistence type="predicted"/>
<feature type="transmembrane region" description="Helical" evidence="1">
    <location>
        <begin position="21"/>
        <end position="40"/>
    </location>
</feature>
<evidence type="ECO:0000313" key="2">
    <source>
        <dbReference type="EMBL" id="PKZ23319.1"/>
    </source>
</evidence>
<dbReference type="EMBL" id="PKGY01000001">
    <property type="protein sequence ID" value="PKZ23319.1"/>
    <property type="molecule type" value="Genomic_DNA"/>
</dbReference>
<name>A0A2I1MT56_9LACT</name>
<accession>A0A2I1MT56</accession>
<gene>
    <name evidence="2" type="ORF">CYJ28_01855</name>
</gene>
<dbReference type="Proteomes" id="UP000234239">
    <property type="component" value="Unassembled WGS sequence"/>
</dbReference>
<keyword evidence="1" id="KW-0812">Transmembrane</keyword>
<evidence type="ECO:0000256" key="1">
    <source>
        <dbReference type="SAM" id="Phobius"/>
    </source>
</evidence>
<reference evidence="2 3" key="1">
    <citation type="submission" date="2017-12" db="EMBL/GenBank/DDBJ databases">
        <title>Phylogenetic diversity of female urinary microbiome.</title>
        <authorList>
            <person name="Thomas-White K."/>
            <person name="Wolfe A.J."/>
        </authorList>
    </citation>
    <scope>NUCLEOTIDE SEQUENCE [LARGE SCALE GENOMIC DNA]</scope>
    <source>
        <strain evidence="2 3">UMB0139</strain>
    </source>
</reference>
<evidence type="ECO:0008006" key="4">
    <source>
        <dbReference type="Google" id="ProtNLM"/>
    </source>
</evidence>
<sequence>MKKPSISNYWPKKLSRSDQAFTLLEACLSLFCFSLLLHGFSTIINHEFTYFKTLQASYADDWAFFLIKLQRQSYRGELVSCQPRAFVFRLADGRDYRYEYYQNAESQMIRLRIDRQGHQPQLMEVEDFSCQQIGPQSIHIKLSFKNGKTYQSRLFFKGGDRNETNLP</sequence>
<dbReference type="InterPro" id="IPR016977">
    <property type="entry name" value="ComGF"/>
</dbReference>
<keyword evidence="1" id="KW-1133">Transmembrane helix</keyword>
<dbReference type="OrthoDB" id="2135987at2"/>
<organism evidence="2 3">
    <name type="scientific">Aerococcus sanguinicola</name>
    <dbReference type="NCBI Taxonomy" id="119206"/>
    <lineage>
        <taxon>Bacteria</taxon>
        <taxon>Bacillati</taxon>
        <taxon>Bacillota</taxon>
        <taxon>Bacilli</taxon>
        <taxon>Lactobacillales</taxon>
        <taxon>Aerococcaceae</taxon>
        <taxon>Aerococcus</taxon>
    </lineage>
</organism>
<dbReference type="Pfam" id="PF15980">
    <property type="entry name" value="ComGF"/>
    <property type="match status" value="1"/>
</dbReference>
<dbReference type="RefSeq" id="WP_083272350.1">
    <property type="nucleotide sequence ID" value="NZ_CAJHKM010000002.1"/>
</dbReference>
<dbReference type="NCBIfam" id="NF041002">
    <property type="entry name" value="pilin_ComGF"/>
    <property type="match status" value="1"/>
</dbReference>